<dbReference type="Gene3D" id="3.30.420.10">
    <property type="entry name" value="Ribonuclease H-like superfamily/Ribonuclease H"/>
    <property type="match status" value="1"/>
</dbReference>
<feature type="domain" description="DDE-1" evidence="2">
    <location>
        <begin position="112"/>
        <end position="238"/>
    </location>
</feature>
<dbReference type="InterPro" id="IPR050863">
    <property type="entry name" value="CenT-Element_Derived"/>
</dbReference>
<feature type="non-terminal residue" evidence="3">
    <location>
        <position position="1"/>
    </location>
</feature>
<dbReference type="Pfam" id="PF03184">
    <property type="entry name" value="DDE_1"/>
    <property type="match status" value="1"/>
</dbReference>
<dbReference type="Proteomes" id="UP000478052">
    <property type="component" value="Unassembled WGS sequence"/>
</dbReference>
<comment type="subcellular location">
    <subcellularLocation>
        <location evidence="1">Nucleus</location>
    </subcellularLocation>
</comment>
<sequence>LRMVSNYRRKTNCQKWSDKDMSDAILAIENKEMGWLKASIQFNVSQATLCRHCQNKNKIAKDGVKKLGRGTKKEAGWNWLIGFRKRNTELSLRCPEPTSSARAKAFNKPQHVTVVCCISSSGQCVPQALIFPRKTFNPNLYDGAPPGTLKLYQDTGYMTVELFIEWMNHFINYVKPSLTKKVLLLLDRHSSHKTVEALELAKKSGVVLLCLPPHCTHRLQPLDVGIFGPLDVYYNREIEIWLKANVGRTV</sequence>
<reference evidence="3 4" key="1">
    <citation type="submission" date="2019-08" db="EMBL/GenBank/DDBJ databases">
        <title>Whole genome of Aphis craccivora.</title>
        <authorList>
            <person name="Voronova N.V."/>
            <person name="Shulinski R.S."/>
            <person name="Bandarenka Y.V."/>
            <person name="Zhorov D.G."/>
            <person name="Warner D."/>
        </authorList>
    </citation>
    <scope>NUCLEOTIDE SEQUENCE [LARGE SCALE GENOMIC DNA]</scope>
    <source>
        <strain evidence="3">180601</strain>
        <tissue evidence="3">Whole Body</tissue>
    </source>
</reference>
<evidence type="ECO:0000313" key="3">
    <source>
        <dbReference type="EMBL" id="KAF0732193.1"/>
    </source>
</evidence>
<protein>
    <recommendedName>
        <fullName evidence="2">DDE-1 domain-containing protein</fullName>
    </recommendedName>
</protein>
<dbReference type="InterPro" id="IPR009057">
    <property type="entry name" value="Homeodomain-like_sf"/>
</dbReference>
<gene>
    <name evidence="3" type="ORF">FWK35_00027240</name>
</gene>
<proteinExistence type="predicted"/>
<dbReference type="InterPro" id="IPR036397">
    <property type="entry name" value="RNaseH_sf"/>
</dbReference>
<dbReference type="EMBL" id="VUJU01008341">
    <property type="protein sequence ID" value="KAF0732193.1"/>
    <property type="molecule type" value="Genomic_DNA"/>
</dbReference>
<comment type="caution">
    <text evidence="3">The sequence shown here is derived from an EMBL/GenBank/DDBJ whole genome shotgun (WGS) entry which is preliminary data.</text>
</comment>
<evidence type="ECO:0000259" key="2">
    <source>
        <dbReference type="Pfam" id="PF03184"/>
    </source>
</evidence>
<dbReference type="SUPFAM" id="SSF46689">
    <property type="entry name" value="Homeodomain-like"/>
    <property type="match status" value="1"/>
</dbReference>
<accession>A0A6G0WXG6</accession>
<dbReference type="OrthoDB" id="6584360at2759"/>
<dbReference type="GO" id="GO:0003677">
    <property type="term" value="F:DNA binding"/>
    <property type="evidence" value="ECO:0007669"/>
    <property type="project" value="TreeGrafter"/>
</dbReference>
<evidence type="ECO:0000256" key="1">
    <source>
        <dbReference type="ARBA" id="ARBA00004123"/>
    </source>
</evidence>
<keyword evidence="4" id="KW-1185">Reference proteome</keyword>
<dbReference type="PANTHER" id="PTHR19303">
    <property type="entry name" value="TRANSPOSON"/>
    <property type="match status" value="1"/>
</dbReference>
<name>A0A6G0WXG6_APHCR</name>
<dbReference type="PANTHER" id="PTHR19303:SF74">
    <property type="entry name" value="POGO TRANSPOSABLE ELEMENT WITH KRAB DOMAIN"/>
    <property type="match status" value="1"/>
</dbReference>
<dbReference type="InterPro" id="IPR004875">
    <property type="entry name" value="DDE_SF_endonuclease_dom"/>
</dbReference>
<dbReference type="GO" id="GO:0005634">
    <property type="term" value="C:nucleus"/>
    <property type="evidence" value="ECO:0007669"/>
    <property type="project" value="UniProtKB-SubCell"/>
</dbReference>
<organism evidence="3 4">
    <name type="scientific">Aphis craccivora</name>
    <name type="common">Cowpea aphid</name>
    <dbReference type="NCBI Taxonomy" id="307492"/>
    <lineage>
        <taxon>Eukaryota</taxon>
        <taxon>Metazoa</taxon>
        <taxon>Ecdysozoa</taxon>
        <taxon>Arthropoda</taxon>
        <taxon>Hexapoda</taxon>
        <taxon>Insecta</taxon>
        <taxon>Pterygota</taxon>
        <taxon>Neoptera</taxon>
        <taxon>Paraneoptera</taxon>
        <taxon>Hemiptera</taxon>
        <taxon>Sternorrhyncha</taxon>
        <taxon>Aphidomorpha</taxon>
        <taxon>Aphidoidea</taxon>
        <taxon>Aphididae</taxon>
        <taxon>Aphidini</taxon>
        <taxon>Aphis</taxon>
        <taxon>Aphis</taxon>
    </lineage>
</organism>
<evidence type="ECO:0000313" key="4">
    <source>
        <dbReference type="Proteomes" id="UP000478052"/>
    </source>
</evidence>
<dbReference type="AlphaFoldDB" id="A0A6G0WXG6"/>